<dbReference type="InterPro" id="IPR050109">
    <property type="entry name" value="HTH-type_TetR-like_transc_reg"/>
</dbReference>
<dbReference type="PROSITE" id="PS50977">
    <property type="entry name" value="HTH_TETR_2"/>
    <property type="match status" value="1"/>
</dbReference>
<gene>
    <name evidence="6" type="ORF">SAMN04488068_1761</name>
</gene>
<keyword evidence="7" id="KW-1185">Reference proteome</keyword>
<dbReference type="OrthoDB" id="63332at2"/>
<dbReference type="InterPro" id="IPR009057">
    <property type="entry name" value="Homeodomain-like_sf"/>
</dbReference>
<protein>
    <submittedName>
        <fullName evidence="6">Transcriptional regulator, TetR family</fullName>
    </submittedName>
</protein>
<evidence type="ECO:0000313" key="6">
    <source>
        <dbReference type="EMBL" id="SHG87008.1"/>
    </source>
</evidence>
<dbReference type="InterPro" id="IPR036271">
    <property type="entry name" value="Tet_transcr_reg_TetR-rel_C_sf"/>
</dbReference>
<feature type="domain" description="HTH tetR-type" evidence="5">
    <location>
        <begin position="12"/>
        <end position="72"/>
    </location>
</feature>
<dbReference type="EMBL" id="FQWZ01000003">
    <property type="protein sequence ID" value="SHG87008.1"/>
    <property type="molecule type" value="Genomic_DNA"/>
</dbReference>
<keyword evidence="3" id="KW-0804">Transcription</keyword>
<dbReference type="Pfam" id="PF13305">
    <property type="entry name" value="TetR_C_33"/>
    <property type="match status" value="1"/>
</dbReference>
<dbReference type="SUPFAM" id="SSF48498">
    <property type="entry name" value="Tetracyclin repressor-like, C-terminal domain"/>
    <property type="match status" value="1"/>
</dbReference>
<feature type="DNA-binding region" description="H-T-H motif" evidence="4">
    <location>
        <begin position="35"/>
        <end position="54"/>
    </location>
</feature>
<sequence>MGTRERRQRELGHREQLILETARELIRSEGLLNLQMARIAEKCEYAVGTLYQHFASKEDLLVELTRQDTVEHASMIGRLADWKATPRERIFGLAAADMLFVRRHPDHFRLAQYVFCEVVWNAASAERRQAVLDAQAPIAEFAADIVRDAVTAGQLDLRGMPPEQAVIGLWSLVIGMHNLVHAEGVMHPFLVPDPYRLMCRHIQALLNGQGWQPQVDPLDDAALDALIQKIFTEVFDEHCSPA</sequence>
<evidence type="ECO:0000256" key="2">
    <source>
        <dbReference type="ARBA" id="ARBA00023125"/>
    </source>
</evidence>
<dbReference type="SUPFAM" id="SSF46689">
    <property type="entry name" value="Homeodomain-like"/>
    <property type="match status" value="1"/>
</dbReference>
<evidence type="ECO:0000256" key="4">
    <source>
        <dbReference type="PROSITE-ProRule" id="PRU00335"/>
    </source>
</evidence>
<dbReference type="InterPro" id="IPR001647">
    <property type="entry name" value="HTH_TetR"/>
</dbReference>
<keyword evidence="1" id="KW-0805">Transcription regulation</keyword>
<dbReference type="RefSeq" id="WP_072896546.1">
    <property type="nucleotide sequence ID" value="NZ_FQWZ01000003.1"/>
</dbReference>
<accession>A0A1M5NBY8</accession>
<dbReference type="InterPro" id="IPR025996">
    <property type="entry name" value="MT1864/Rv1816-like_C"/>
</dbReference>
<dbReference type="PRINTS" id="PR00455">
    <property type="entry name" value="HTHTETR"/>
</dbReference>
<reference evidence="6 7" key="1">
    <citation type="submission" date="2016-11" db="EMBL/GenBank/DDBJ databases">
        <authorList>
            <person name="Jaros S."/>
            <person name="Januszkiewicz K."/>
            <person name="Wedrychowicz H."/>
        </authorList>
    </citation>
    <scope>NUCLEOTIDE SEQUENCE [LARGE SCALE GENOMIC DNA]</scope>
    <source>
        <strain evidence="6 7">CGMCC 1.7049</strain>
    </source>
</reference>
<evidence type="ECO:0000259" key="5">
    <source>
        <dbReference type="PROSITE" id="PS50977"/>
    </source>
</evidence>
<dbReference type="STRING" id="490188.SAMN04488068_1761"/>
<dbReference type="Gene3D" id="1.10.10.60">
    <property type="entry name" value="Homeodomain-like"/>
    <property type="match status" value="1"/>
</dbReference>
<evidence type="ECO:0000313" key="7">
    <source>
        <dbReference type="Proteomes" id="UP000199758"/>
    </source>
</evidence>
<name>A0A1M5NBY8_9GAMM</name>
<dbReference type="AlphaFoldDB" id="A0A1M5NBY8"/>
<dbReference type="Pfam" id="PF00440">
    <property type="entry name" value="TetR_N"/>
    <property type="match status" value="1"/>
</dbReference>
<dbReference type="Gene3D" id="1.10.357.10">
    <property type="entry name" value="Tetracycline Repressor, domain 2"/>
    <property type="match status" value="1"/>
</dbReference>
<dbReference type="GO" id="GO:0000976">
    <property type="term" value="F:transcription cis-regulatory region binding"/>
    <property type="evidence" value="ECO:0007669"/>
    <property type="project" value="TreeGrafter"/>
</dbReference>
<evidence type="ECO:0000256" key="3">
    <source>
        <dbReference type="ARBA" id="ARBA00023163"/>
    </source>
</evidence>
<organism evidence="6 7">
    <name type="scientific">Hydrocarboniphaga daqingensis</name>
    <dbReference type="NCBI Taxonomy" id="490188"/>
    <lineage>
        <taxon>Bacteria</taxon>
        <taxon>Pseudomonadati</taxon>
        <taxon>Pseudomonadota</taxon>
        <taxon>Gammaproteobacteria</taxon>
        <taxon>Nevskiales</taxon>
        <taxon>Nevskiaceae</taxon>
        <taxon>Hydrocarboniphaga</taxon>
    </lineage>
</organism>
<dbReference type="GO" id="GO:0003700">
    <property type="term" value="F:DNA-binding transcription factor activity"/>
    <property type="evidence" value="ECO:0007669"/>
    <property type="project" value="TreeGrafter"/>
</dbReference>
<proteinExistence type="predicted"/>
<dbReference type="Proteomes" id="UP000199758">
    <property type="component" value="Unassembled WGS sequence"/>
</dbReference>
<dbReference type="PANTHER" id="PTHR30055">
    <property type="entry name" value="HTH-TYPE TRANSCRIPTIONAL REGULATOR RUTR"/>
    <property type="match status" value="1"/>
</dbReference>
<dbReference type="PANTHER" id="PTHR30055:SF240">
    <property type="entry name" value="HTH-TYPE TRANSCRIPTIONAL REGULATOR ACRR"/>
    <property type="match status" value="1"/>
</dbReference>
<keyword evidence="2 4" id="KW-0238">DNA-binding</keyword>
<evidence type="ECO:0000256" key="1">
    <source>
        <dbReference type="ARBA" id="ARBA00023015"/>
    </source>
</evidence>